<dbReference type="InterPro" id="IPR002758">
    <property type="entry name" value="Cation_antiport_E"/>
</dbReference>
<keyword evidence="3" id="KW-0050">Antiport</keyword>
<evidence type="ECO:0000256" key="1">
    <source>
        <dbReference type="ARBA" id="ARBA00004651"/>
    </source>
</evidence>
<keyword evidence="4" id="KW-1003">Cell membrane</keyword>
<keyword evidence="3" id="KW-0813">Transport</keyword>
<dbReference type="EMBL" id="RKRK01000002">
    <property type="protein sequence ID" value="RPF57572.1"/>
    <property type="molecule type" value="Genomic_DNA"/>
</dbReference>
<keyword evidence="5" id="KW-0812">Transmembrane</keyword>
<keyword evidence="9" id="KW-1185">Reference proteome</keyword>
<keyword evidence="7" id="KW-0472">Membrane</keyword>
<dbReference type="OrthoDB" id="9800498at2"/>
<evidence type="ECO:0000256" key="2">
    <source>
        <dbReference type="ARBA" id="ARBA00006228"/>
    </source>
</evidence>
<evidence type="ECO:0000313" key="8">
    <source>
        <dbReference type="EMBL" id="RPF57572.1"/>
    </source>
</evidence>
<dbReference type="Pfam" id="PF01899">
    <property type="entry name" value="MNHE"/>
    <property type="match status" value="1"/>
</dbReference>
<name>A0A3N5CC75_9BACL</name>
<proteinExistence type="inferred from homology"/>
<dbReference type="AlphaFoldDB" id="A0A3N5CC75"/>
<keyword evidence="6" id="KW-1133">Transmembrane helix</keyword>
<dbReference type="GO" id="GO:0005886">
    <property type="term" value="C:plasma membrane"/>
    <property type="evidence" value="ECO:0007669"/>
    <property type="project" value="UniProtKB-SubCell"/>
</dbReference>
<sequence>MAIQILINVLLALLWMFINNSFQVSSFLFGYILGLFTVYIMRKFLPEEFYLKRVIKILKLVYVFAVELFKANLSVLKIVMKPQIDIEPAFFAYPTELEKDWQITLLSSLITLTPGTVVVAVSHDQRTLYVHAIDTKDVDESIHGIKRSFEKMIKEVSER</sequence>
<dbReference type="NCBIfam" id="NF009292">
    <property type="entry name" value="PRK12651.1-3"/>
    <property type="match status" value="1"/>
</dbReference>
<evidence type="ECO:0000256" key="3">
    <source>
        <dbReference type="ARBA" id="ARBA00022449"/>
    </source>
</evidence>
<dbReference type="Proteomes" id="UP000277108">
    <property type="component" value="Unassembled WGS sequence"/>
</dbReference>
<comment type="caution">
    <text evidence="8">The sequence shown here is derived from an EMBL/GenBank/DDBJ whole genome shotgun (WGS) entry which is preliminary data.</text>
</comment>
<protein>
    <submittedName>
        <fullName evidence="8">Multisubunit sodium/proton antiporter MrpE subunit</fullName>
    </submittedName>
</protein>
<dbReference type="GO" id="GO:0008324">
    <property type="term" value="F:monoatomic cation transmembrane transporter activity"/>
    <property type="evidence" value="ECO:0007669"/>
    <property type="project" value="InterPro"/>
</dbReference>
<dbReference type="PANTHER" id="PTHR34584">
    <property type="entry name" value="NA(+)/H(+) ANTIPORTER SUBUNIT E1"/>
    <property type="match status" value="1"/>
</dbReference>
<evidence type="ECO:0000256" key="5">
    <source>
        <dbReference type="ARBA" id="ARBA00022692"/>
    </source>
</evidence>
<comment type="subcellular location">
    <subcellularLocation>
        <location evidence="1">Cell membrane</location>
        <topology evidence="1">Multi-pass membrane protein</topology>
    </subcellularLocation>
</comment>
<evidence type="ECO:0000256" key="7">
    <source>
        <dbReference type="ARBA" id="ARBA00023136"/>
    </source>
</evidence>
<evidence type="ECO:0000313" key="9">
    <source>
        <dbReference type="Proteomes" id="UP000277108"/>
    </source>
</evidence>
<dbReference type="GO" id="GO:0015297">
    <property type="term" value="F:antiporter activity"/>
    <property type="evidence" value="ECO:0007669"/>
    <property type="project" value="UniProtKB-KW"/>
</dbReference>
<evidence type="ECO:0000256" key="4">
    <source>
        <dbReference type="ARBA" id="ARBA00022475"/>
    </source>
</evidence>
<dbReference type="RefSeq" id="WP_123807188.1">
    <property type="nucleotide sequence ID" value="NZ_RKRK01000002.1"/>
</dbReference>
<accession>A0A3N5CC75</accession>
<comment type="similarity">
    <text evidence="2">Belongs to the CPA3 antiporters (TC 2.A.63) subunit E family.</text>
</comment>
<dbReference type="PIRSF" id="PIRSF019239">
    <property type="entry name" value="MrpE"/>
    <property type="match status" value="1"/>
</dbReference>
<reference evidence="8 9" key="1">
    <citation type="submission" date="2018-11" db="EMBL/GenBank/DDBJ databases">
        <title>Genomic Encyclopedia of Type Strains, Phase IV (KMG-IV): sequencing the most valuable type-strain genomes for metagenomic binning, comparative biology and taxonomic classification.</title>
        <authorList>
            <person name="Goeker M."/>
        </authorList>
    </citation>
    <scope>NUCLEOTIDE SEQUENCE [LARGE SCALE GENOMIC DNA]</scope>
    <source>
        <strain evidence="8 9">DSM 29158</strain>
    </source>
</reference>
<organism evidence="8 9">
    <name type="scientific">Abyssicoccus albus</name>
    <dbReference type="NCBI Taxonomy" id="1817405"/>
    <lineage>
        <taxon>Bacteria</taxon>
        <taxon>Bacillati</taxon>
        <taxon>Bacillota</taxon>
        <taxon>Bacilli</taxon>
        <taxon>Bacillales</taxon>
        <taxon>Abyssicoccaceae</taxon>
    </lineage>
</organism>
<dbReference type="PANTHER" id="PTHR34584:SF1">
    <property type="entry name" value="NA(+)_H(+) ANTIPORTER SUBUNIT E1"/>
    <property type="match status" value="1"/>
</dbReference>
<evidence type="ECO:0000256" key="6">
    <source>
        <dbReference type="ARBA" id="ARBA00022989"/>
    </source>
</evidence>
<gene>
    <name evidence="8" type="ORF">EDD62_0193</name>
</gene>